<dbReference type="EMBL" id="HG994593">
    <property type="protein sequence ID" value="CAF2844150.1"/>
    <property type="molecule type" value="Genomic_DNA"/>
</dbReference>
<organism evidence="2 3">
    <name type="scientific">Lepeophtheirus salmonis</name>
    <name type="common">Salmon louse</name>
    <name type="synonym">Caligus salmonis</name>
    <dbReference type="NCBI Taxonomy" id="72036"/>
    <lineage>
        <taxon>Eukaryota</taxon>
        <taxon>Metazoa</taxon>
        <taxon>Ecdysozoa</taxon>
        <taxon>Arthropoda</taxon>
        <taxon>Crustacea</taxon>
        <taxon>Multicrustacea</taxon>
        <taxon>Hexanauplia</taxon>
        <taxon>Copepoda</taxon>
        <taxon>Siphonostomatoida</taxon>
        <taxon>Caligidae</taxon>
        <taxon>Lepeophtheirus</taxon>
    </lineage>
</organism>
<reference evidence="2" key="1">
    <citation type="submission" date="2021-02" db="EMBL/GenBank/DDBJ databases">
        <authorList>
            <person name="Bekaert M."/>
        </authorList>
    </citation>
    <scope>NUCLEOTIDE SEQUENCE</scope>
    <source>
        <strain evidence="2">IoA-00</strain>
    </source>
</reference>
<proteinExistence type="predicted"/>
<dbReference type="PANTHER" id="PTHR38566">
    <property type="entry name" value="RNA_LIG_T4_1 DOMAIN-CONTAINING PROTEIN"/>
    <property type="match status" value="1"/>
</dbReference>
<evidence type="ECO:0000259" key="1">
    <source>
        <dbReference type="Pfam" id="PF25536"/>
    </source>
</evidence>
<keyword evidence="3" id="KW-1185">Reference proteome</keyword>
<gene>
    <name evidence="2" type="ORF">LSAA_5449</name>
</gene>
<dbReference type="Pfam" id="PF25536">
    <property type="entry name" value="DUF7920"/>
    <property type="match status" value="1"/>
</dbReference>
<dbReference type="PANTHER" id="PTHR38566:SF1">
    <property type="entry name" value="CHROMOSOME UNDETERMINED SCAFFOLD_18, WHOLE GENOME SHOTGUN SEQUENCE"/>
    <property type="match status" value="1"/>
</dbReference>
<evidence type="ECO:0000313" key="2">
    <source>
        <dbReference type="EMBL" id="CAF2844150.1"/>
    </source>
</evidence>
<sequence length="443" mass="50956">MSEIKLLGREDVSKLFKDESLLALLQENAKDSSNHNCESKQIEDWLNWCRDQKRLLKVIERPVPPGILPSNCNGDVIDVRVGGGGPDDTIFKKHPLIQQRVARGNSVLRLKDPEGQITYQPLIFALKKFTGESSIDEDDPISQFKEIVATAKANGEAAHFSAHFFKEVGFVLCIGSKNVHLLARSKDDLNKYTESRYSVAKVVAEAVFSTFQDLNEETLERIYNFSHYTKLTWTFELLNPGTQHVVNLSHLKSPQLNFIAWTLPYFDGRSSSLCAIRPDIAYATIEEHFGLKSVSFDVVKDRNRQSELVKMGYGYEGDVFYFIDEYDNVIGLMKIKTVWYIMIRAIREKAKRYKGSEFSNLVTRRFKSIQQWLNLTDAVVQNWTELALNYGFRNRACVYIYILMVMNTKEEWNNVRLEFHAKGERSVEETARLVGFKLPHDPK</sequence>
<accession>A0A7R8CJV3</accession>
<dbReference type="Proteomes" id="UP000675881">
    <property type="component" value="Chromosome 14"/>
</dbReference>
<dbReference type="OrthoDB" id="6381055at2759"/>
<feature type="domain" description="DUF7920" evidence="1">
    <location>
        <begin position="85"/>
        <end position="346"/>
    </location>
</feature>
<evidence type="ECO:0000313" key="3">
    <source>
        <dbReference type="Proteomes" id="UP000675881"/>
    </source>
</evidence>
<dbReference type="AlphaFoldDB" id="A0A7R8CJV3"/>
<dbReference type="InterPro" id="IPR057680">
    <property type="entry name" value="DUF7920"/>
</dbReference>
<protein>
    <submittedName>
        <fullName evidence="2">(salmon louse) hypothetical protein</fullName>
    </submittedName>
</protein>
<name>A0A7R8CJV3_LEPSM</name>